<dbReference type="Proteomes" id="UP000297643">
    <property type="component" value="Unassembled WGS sequence"/>
</dbReference>
<dbReference type="EMBL" id="SOFM01000048">
    <property type="protein sequence ID" value="TFC00144.1"/>
    <property type="molecule type" value="Genomic_DNA"/>
</dbReference>
<evidence type="ECO:0000313" key="1">
    <source>
        <dbReference type="EMBL" id="TFC00144.1"/>
    </source>
</evidence>
<dbReference type="RefSeq" id="WP_134510746.1">
    <property type="nucleotide sequence ID" value="NZ_SOFM01000048.1"/>
</dbReference>
<reference evidence="1 2" key="1">
    <citation type="submission" date="2019-03" db="EMBL/GenBank/DDBJ databases">
        <title>Genomics of glacier-inhabiting Cryobacterium strains.</title>
        <authorList>
            <person name="Liu Q."/>
            <person name="Xin Y.-H."/>
        </authorList>
    </citation>
    <scope>NUCLEOTIDE SEQUENCE [LARGE SCALE GENOMIC DNA]</scope>
    <source>
        <strain evidence="1 2">RHLT2-21</strain>
    </source>
</reference>
<keyword evidence="2" id="KW-1185">Reference proteome</keyword>
<dbReference type="Pfam" id="PF13459">
    <property type="entry name" value="Fer4_15"/>
    <property type="match status" value="1"/>
</dbReference>
<evidence type="ECO:0000313" key="2">
    <source>
        <dbReference type="Proteomes" id="UP000297643"/>
    </source>
</evidence>
<protein>
    <recommendedName>
        <fullName evidence="3">FAD:protein FMN transferase</fullName>
    </recommendedName>
</protein>
<name>A0A4R8W283_9MICO</name>
<organism evidence="1 2">
    <name type="scientific">Cryobacterium mannosilyticum</name>
    <dbReference type="NCBI Taxonomy" id="1259190"/>
    <lineage>
        <taxon>Bacteria</taxon>
        <taxon>Bacillati</taxon>
        <taxon>Actinomycetota</taxon>
        <taxon>Actinomycetes</taxon>
        <taxon>Micrococcales</taxon>
        <taxon>Microbacteriaceae</taxon>
        <taxon>Cryobacterium</taxon>
    </lineage>
</organism>
<gene>
    <name evidence="1" type="ORF">E3O32_15555</name>
</gene>
<comment type="caution">
    <text evidence="1">The sequence shown here is derived from an EMBL/GenBank/DDBJ whole genome shotgun (WGS) entry which is preliminary data.</text>
</comment>
<dbReference type="AlphaFoldDB" id="A0A4R8W283"/>
<dbReference type="Gene3D" id="3.30.70.20">
    <property type="match status" value="1"/>
</dbReference>
<sequence length="140" mass="15217">MTTSTLDWPLWSTTARLVVNDPARLIEARAVTDAVLAEIETAASRFRPDSELAARSAEFASGAEVSDTLHIDWTRFDGRGLCTEILPELLTRDDWGFPLAPRHGSDVPVPDRLVDAAVEAVALCPRLALSLLQDQGRPGP</sequence>
<evidence type="ECO:0008006" key="3">
    <source>
        <dbReference type="Google" id="ProtNLM"/>
    </source>
</evidence>
<accession>A0A4R8W283</accession>
<proteinExistence type="predicted"/>